<accession>A0A1H3XSJ9</accession>
<feature type="chain" id="PRO_5010343555" description="Phosphodiester glycosidase domain-containing protein" evidence="2">
    <location>
        <begin position="27"/>
        <end position="499"/>
    </location>
</feature>
<sequence>MFFNKRNLTALTLAVSLLGVPAWSEAADLNSVRYHSGSAHDRVVFDWSAMPRYNVTVSSDKRTVTLDFYNADKRSIDEKSFSSSRIEKVSYTEKNGHLLVTVRLKPGLTYKVEKLANPARVFIDILPQAAGSNRNQAQKPAGQVKPSTNKKTGTTITGGNVMNLHYDGLYTEMVAPGLASREYVYWDDAGQISAYFIEADKNLYKIKPVLARGRVPGLQTTSGISDMTDAVAAVNATYFAGNGDAIGMVKIDGDMAGTTYYRRTALGIGSDGKPFMGQVTYTGRVTLGKVTQPISGVDAERGADNLTVYNHWYGSRTRTNNFGREYTVVNGKVTAINTGNSVIPKNGCVVSVHGKVADAFAGVKVGDRAVISQELGAPWNQALEIMGAGPRLVQNGQVNVTAGAEQFPSDIRYGRAPRSAVAILKNGNYLFGVVDGRQASSKGLTLTDWAKLLVKMGAKDAMNLDGGGSSALVVGGQLQNSPSDGHERSVGSALVLTNK</sequence>
<feature type="region of interest" description="Disordered" evidence="1">
    <location>
        <begin position="133"/>
        <end position="156"/>
    </location>
</feature>
<dbReference type="Proteomes" id="UP000183469">
    <property type="component" value="Unassembled WGS sequence"/>
</dbReference>
<dbReference type="PANTHER" id="PTHR40446">
    <property type="entry name" value="N-ACETYLGLUCOSAMINE-1-PHOSPHODIESTER ALPHA-N-ACETYLGLUCOSAMINIDASE"/>
    <property type="match status" value="1"/>
</dbReference>
<evidence type="ECO:0000313" key="4">
    <source>
        <dbReference type="EMBL" id="SEA02379.1"/>
    </source>
</evidence>
<dbReference type="RefSeq" id="WP_081350019.1">
    <property type="nucleotide sequence ID" value="NZ_FNQG01000006.1"/>
</dbReference>
<reference evidence="4 5" key="1">
    <citation type="submission" date="2016-10" db="EMBL/GenBank/DDBJ databases">
        <authorList>
            <person name="de Groot N.N."/>
        </authorList>
    </citation>
    <scope>NUCLEOTIDE SEQUENCE [LARGE SCALE GENOMIC DNA]</scope>
    <source>
        <strain evidence="4 5">DSM 2872</strain>
    </source>
</reference>
<evidence type="ECO:0000256" key="1">
    <source>
        <dbReference type="SAM" id="MobiDB-lite"/>
    </source>
</evidence>
<dbReference type="PANTHER" id="PTHR40446:SF2">
    <property type="entry name" value="N-ACETYLGLUCOSAMINE-1-PHOSPHODIESTER ALPHA-N-ACETYLGLUCOSAMINIDASE"/>
    <property type="match status" value="1"/>
</dbReference>
<evidence type="ECO:0000313" key="5">
    <source>
        <dbReference type="Proteomes" id="UP000183469"/>
    </source>
</evidence>
<dbReference type="OrthoDB" id="9816453at2"/>
<evidence type="ECO:0000256" key="2">
    <source>
        <dbReference type="SAM" id="SignalP"/>
    </source>
</evidence>
<evidence type="ECO:0000259" key="3">
    <source>
        <dbReference type="Pfam" id="PF09992"/>
    </source>
</evidence>
<keyword evidence="2" id="KW-0732">Signal</keyword>
<feature type="signal peptide" evidence="2">
    <location>
        <begin position="1"/>
        <end position="26"/>
    </location>
</feature>
<dbReference type="EMBL" id="FNQG01000006">
    <property type="protein sequence ID" value="SEA02379.1"/>
    <property type="molecule type" value="Genomic_DNA"/>
</dbReference>
<proteinExistence type="predicted"/>
<gene>
    <name evidence="4" type="ORF">SAMN05660648_01625</name>
</gene>
<protein>
    <recommendedName>
        <fullName evidence="3">Phosphodiester glycosidase domain-containing protein</fullName>
    </recommendedName>
</protein>
<feature type="domain" description="Phosphodiester glycosidase" evidence="3">
    <location>
        <begin position="327"/>
        <end position="496"/>
    </location>
</feature>
<name>A0A1H3XSJ9_SELRU</name>
<organism evidence="4 5">
    <name type="scientific">Selenomonas ruminantium</name>
    <dbReference type="NCBI Taxonomy" id="971"/>
    <lineage>
        <taxon>Bacteria</taxon>
        <taxon>Bacillati</taxon>
        <taxon>Bacillota</taxon>
        <taxon>Negativicutes</taxon>
        <taxon>Selenomonadales</taxon>
        <taxon>Selenomonadaceae</taxon>
        <taxon>Selenomonas</taxon>
    </lineage>
</organism>
<dbReference type="InterPro" id="IPR018711">
    <property type="entry name" value="NAGPA"/>
</dbReference>
<feature type="region of interest" description="Disordered" evidence="1">
    <location>
        <begin position="478"/>
        <end position="499"/>
    </location>
</feature>
<dbReference type="Pfam" id="PF09992">
    <property type="entry name" value="NAGPA"/>
    <property type="match status" value="1"/>
</dbReference>
<dbReference type="AlphaFoldDB" id="A0A1H3XSJ9"/>